<dbReference type="EMBL" id="CP073767">
    <property type="protein sequence ID" value="UWZ56401.1"/>
    <property type="molecule type" value="Genomic_DNA"/>
</dbReference>
<evidence type="ECO:0000256" key="9">
    <source>
        <dbReference type="ARBA" id="ARBA00023136"/>
    </source>
</evidence>
<keyword evidence="8" id="KW-0350">Heme biosynthesis</keyword>
<keyword evidence="7" id="KW-0408">Iron</keyword>
<sequence length="318" mass="33544">MLGKLASLLDRPVVLRRAALASLVANIGIVCTGGLVRLTGSGLGCPTWPRCTEESYVTTQEMGHHGIIEFGNRTLTFVLGLIAVIALAAAWRQRRRVPGLLAAGVWMMAGIVFQGVLGGITVRMALNPWTVMAHFLASMLLIALAYVFWHRTRDVPPRWTAPAAIRTAGIVVTAVSAVVLVLGTVVTGSGPHSGDTKAARTGFDPETVSQLHGDAVFVLVGLTLAMWLGLRALGAPLRVTRAAALLLAVELAQGVVGFVQYFTGLPWPVVLLHMLGACLVWTATLGLLLAVSPRAERPAGARPEGELVYEGHSDASTA</sequence>
<feature type="transmembrane region" description="Helical" evidence="12">
    <location>
        <begin position="103"/>
        <end position="125"/>
    </location>
</feature>
<feature type="transmembrane region" description="Helical" evidence="12">
    <location>
        <begin position="131"/>
        <end position="149"/>
    </location>
</feature>
<protein>
    <submittedName>
        <fullName evidence="13">Heme A synthase</fullName>
    </submittedName>
</protein>
<evidence type="ECO:0000256" key="1">
    <source>
        <dbReference type="ARBA" id="ARBA00004141"/>
    </source>
</evidence>
<dbReference type="GO" id="GO:0016020">
    <property type="term" value="C:membrane"/>
    <property type="evidence" value="ECO:0007669"/>
    <property type="project" value="UniProtKB-SubCell"/>
</dbReference>
<comment type="subcellular location">
    <subcellularLocation>
        <location evidence="1">Membrane</location>
        <topology evidence="1">Multi-pass membrane protein</topology>
    </subcellularLocation>
</comment>
<organism evidence="13 14">
    <name type="scientific">Dactylosporangium aurantiacum</name>
    <dbReference type="NCBI Taxonomy" id="35754"/>
    <lineage>
        <taxon>Bacteria</taxon>
        <taxon>Bacillati</taxon>
        <taxon>Actinomycetota</taxon>
        <taxon>Actinomycetes</taxon>
        <taxon>Micromonosporales</taxon>
        <taxon>Micromonosporaceae</taxon>
        <taxon>Dactylosporangium</taxon>
    </lineage>
</organism>
<dbReference type="PANTHER" id="PTHR35457">
    <property type="entry name" value="HEME A SYNTHASE"/>
    <property type="match status" value="1"/>
</dbReference>
<dbReference type="InterPro" id="IPR050450">
    <property type="entry name" value="COX15/CtaA_HemeA_synthase"/>
</dbReference>
<dbReference type="InterPro" id="IPR003780">
    <property type="entry name" value="COX15/CtaA_fam"/>
</dbReference>
<proteinExistence type="predicted"/>
<keyword evidence="3 12" id="KW-0812">Transmembrane</keyword>
<evidence type="ECO:0000256" key="10">
    <source>
        <dbReference type="ARBA" id="ARBA00023157"/>
    </source>
</evidence>
<keyword evidence="4" id="KW-0479">Metal-binding</keyword>
<accession>A0A9Q9IIS4</accession>
<dbReference type="AlphaFoldDB" id="A0A9Q9IIS4"/>
<keyword evidence="2" id="KW-1003">Cell membrane</keyword>
<evidence type="ECO:0000313" key="14">
    <source>
        <dbReference type="Proteomes" id="UP001058003"/>
    </source>
</evidence>
<evidence type="ECO:0000256" key="12">
    <source>
        <dbReference type="SAM" id="Phobius"/>
    </source>
</evidence>
<feature type="transmembrane region" description="Helical" evidence="12">
    <location>
        <begin position="269"/>
        <end position="291"/>
    </location>
</feature>
<evidence type="ECO:0000256" key="3">
    <source>
        <dbReference type="ARBA" id="ARBA00022692"/>
    </source>
</evidence>
<feature type="transmembrane region" description="Helical" evidence="12">
    <location>
        <begin position="74"/>
        <end position="91"/>
    </location>
</feature>
<dbReference type="GO" id="GO:0046872">
    <property type="term" value="F:metal ion binding"/>
    <property type="evidence" value="ECO:0007669"/>
    <property type="project" value="UniProtKB-KW"/>
</dbReference>
<feature type="transmembrane region" description="Helical" evidence="12">
    <location>
        <begin position="211"/>
        <end position="230"/>
    </location>
</feature>
<feature type="transmembrane region" description="Helical" evidence="12">
    <location>
        <begin position="20"/>
        <end position="40"/>
    </location>
</feature>
<dbReference type="Proteomes" id="UP001058003">
    <property type="component" value="Chromosome"/>
</dbReference>
<dbReference type="GO" id="GO:0016491">
    <property type="term" value="F:oxidoreductase activity"/>
    <property type="evidence" value="ECO:0007669"/>
    <property type="project" value="UniProtKB-KW"/>
</dbReference>
<evidence type="ECO:0000256" key="7">
    <source>
        <dbReference type="ARBA" id="ARBA00023004"/>
    </source>
</evidence>
<evidence type="ECO:0000256" key="8">
    <source>
        <dbReference type="ARBA" id="ARBA00023133"/>
    </source>
</evidence>
<feature type="transmembrane region" description="Helical" evidence="12">
    <location>
        <begin position="170"/>
        <end position="191"/>
    </location>
</feature>
<dbReference type="PANTHER" id="PTHR35457:SF1">
    <property type="entry name" value="HEME A SYNTHASE"/>
    <property type="match status" value="1"/>
</dbReference>
<evidence type="ECO:0000256" key="4">
    <source>
        <dbReference type="ARBA" id="ARBA00022723"/>
    </source>
</evidence>
<comment type="pathway">
    <text evidence="11">Porphyrin-containing compound metabolism.</text>
</comment>
<dbReference type="KEGG" id="daur:Daura_09605"/>
<dbReference type="Pfam" id="PF02628">
    <property type="entry name" value="COX15-CtaA"/>
    <property type="match status" value="1"/>
</dbReference>
<keyword evidence="10" id="KW-1015">Disulfide bond</keyword>
<dbReference type="GO" id="GO:0006784">
    <property type="term" value="P:heme A biosynthetic process"/>
    <property type="evidence" value="ECO:0007669"/>
    <property type="project" value="InterPro"/>
</dbReference>
<keyword evidence="14" id="KW-1185">Reference proteome</keyword>
<gene>
    <name evidence="13" type="ORF">Daura_09605</name>
</gene>
<keyword evidence="5 12" id="KW-1133">Transmembrane helix</keyword>
<evidence type="ECO:0000256" key="2">
    <source>
        <dbReference type="ARBA" id="ARBA00022475"/>
    </source>
</evidence>
<evidence type="ECO:0000313" key="13">
    <source>
        <dbReference type="EMBL" id="UWZ56401.1"/>
    </source>
</evidence>
<evidence type="ECO:0000256" key="6">
    <source>
        <dbReference type="ARBA" id="ARBA00023002"/>
    </source>
</evidence>
<keyword evidence="9 12" id="KW-0472">Membrane</keyword>
<evidence type="ECO:0000256" key="5">
    <source>
        <dbReference type="ARBA" id="ARBA00022989"/>
    </source>
</evidence>
<reference evidence="13" key="1">
    <citation type="submission" date="2021-04" db="EMBL/GenBank/DDBJ databases">
        <title>Dactylosporangium aurantiacum NRRL B-8018 full assembly.</title>
        <authorList>
            <person name="Hartkoorn R.C."/>
            <person name="Beaudoing E."/>
            <person name="Hot D."/>
        </authorList>
    </citation>
    <scope>NUCLEOTIDE SEQUENCE</scope>
    <source>
        <strain evidence="13">NRRL B-8018</strain>
    </source>
</reference>
<evidence type="ECO:0000256" key="11">
    <source>
        <dbReference type="ARBA" id="ARBA00023444"/>
    </source>
</evidence>
<keyword evidence="6" id="KW-0560">Oxidoreductase</keyword>
<feature type="transmembrane region" description="Helical" evidence="12">
    <location>
        <begin position="242"/>
        <end position="263"/>
    </location>
</feature>
<name>A0A9Q9IIS4_9ACTN</name>